<protein>
    <submittedName>
        <fullName evidence="2">Uncharacterized protein</fullName>
    </submittedName>
</protein>
<name>A0A4C1W090_EUMVA</name>
<dbReference type="AlphaFoldDB" id="A0A4C1W090"/>
<reference evidence="2 3" key="1">
    <citation type="journal article" date="2019" name="Commun. Biol.">
        <title>The bagworm genome reveals a unique fibroin gene that provides high tensile strength.</title>
        <authorList>
            <person name="Kono N."/>
            <person name="Nakamura H."/>
            <person name="Ohtoshi R."/>
            <person name="Tomita M."/>
            <person name="Numata K."/>
            <person name="Arakawa K."/>
        </authorList>
    </citation>
    <scope>NUCLEOTIDE SEQUENCE [LARGE SCALE GENOMIC DNA]</scope>
</reference>
<keyword evidence="3" id="KW-1185">Reference proteome</keyword>
<organism evidence="2 3">
    <name type="scientific">Eumeta variegata</name>
    <name type="common">Bagworm moth</name>
    <name type="synonym">Eumeta japonica</name>
    <dbReference type="NCBI Taxonomy" id="151549"/>
    <lineage>
        <taxon>Eukaryota</taxon>
        <taxon>Metazoa</taxon>
        <taxon>Ecdysozoa</taxon>
        <taxon>Arthropoda</taxon>
        <taxon>Hexapoda</taxon>
        <taxon>Insecta</taxon>
        <taxon>Pterygota</taxon>
        <taxon>Neoptera</taxon>
        <taxon>Endopterygota</taxon>
        <taxon>Lepidoptera</taxon>
        <taxon>Glossata</taxon>
        <taxon>Ditrysia</taxon>
        <taxon>Tineoidea</taxon>
        <taxon>Psychidae</taxon>
        <taxon>Oiketicinae</taxon>
        <taxon>Eumeta</taxon>
    </lineage>
</organism>
<dbReference type="EMBL" id="BGZK01000449">
    <property type="protein sequence ID" value="GBP44270.1"/>
    <property type="molecule type" value="Genomic_DNA"/>
</dbReference>
<gene>
    <name evidence="2" type="ORF">EVAR_22154_1</name>
</gene>
<evidence type="ECO:0000313" key="3">
    <source>
        <dbReference type="Proteomes" id="UP000299102"/>
    </source>
</evidence>
<evidence type="ECO:0000313" key="2">
    <source>
        <dbReference type="EMBL" id="GBP44270.1"/>
    </source>
</evidence>
<comment type="caution">
    <text evidence="2">The sequence shown here is derived from an EMBL/GenBank/DDBJ whole genome shotgun (WGS) entry which is preliminary data.</text>
</comment>
<sequence>MRNATERYKKNVLARIVCQSQFKRGKQRRVTGRQLSRECESTRAVRPMFVCVFALGTPACSRGDRARALRLLEGEANIQDVSIYNSFSPKPTSKASAGVAPRGVGRRRLSRPTAGPGAPFSLVSRRTH</sequence>
<evidence type="ECO:0000256" key="1">
    <source>
        <dbReference type="SAM" id="MobiDB-lite"/>
    </source>
</evidence>
<accession>A0A4C1W090</accession>
<feature type="region of interest" description="Disordered" evidence="1">
    <location>
        <begin position="85"/>
        <end position="128"/>
    </location>
</feature>
<dbReference type="Proteomes" id="UP000299102">
    <property type="component" value="Unassembled WGS sequence"/>
</dbReference>
<feature type="compositionally biased region" description="Polar residues" evidence="1">
    <location>
        <begin position="85"/>
        <end position="95"/>
    </location>
</feature>
<proteinExistence type="predicted"/>